<organism evidence="1 2">
    <name type="scientific">Microlunatus antarcticus</name>
    <dbReference type="NCBI Taxonomy" id="53388"/>
    <lineage>
        <taxon>Bacteria</taxon>
        <taxon>Bacillati</taxon>
        <taxon>Actinomycetota</taxon>
        <taxon>Actinomycetes</taxon>
        <taxon>Propionibacteriales</taxon>
        <taxon>Propionibacteriaceae</taxon>
        <taxon>Microlunatus</taxon>
    </lineage>
</organism>
<evidence type="ECO:0000313" key="1">
    <source>
        <dbReference type="EMBL" id="MBB3328832.1"/>
    </source>
</evidence>
<dbReference type="EMBL" id="JACHZG010000004">
    <property type="protein sequence ID" value="MBB3328832.1"/>
    <property type="molecule type" value="Genomic_DNA"/>
</dbReference>
<dbReference type="RefSeq" id="WP_183342113.1">
    <property type="nucleotide sequence ID" value="NZ_JACHZG010000004.1"/>
</dbReference>
<dbReference type="Proteomes" id="UP000565572">
    <property type="component" value="Unassembled WGS sequence"/>
</dbReference>
<proteinExistence type="predicted"/>
<reference evidence="1 2" key="1">
    <citation type="submission" date="2020-08" db="EMBL/GenBank/DDBJ databases">
        <title>Sequencing the genomes of 1000 actinobacteria strains.</title>
        <authorList>
            <person name="Klenk H.-P."/>
        </authorList>
    </citation>
    <scope>NUCLEOTIDE SEQUENCE [LARGE SCALE GENOMIC DNA]</scope>
    <source>
        <strain evidence="1 2">DSM 11053</strain>
    </source>
</reference>
<accession>A0A7W5JZZ5</accession>
<keyword evidence="2" id="KW-1185">Reference proteome</keyword>
<gene>
    <name evidence="1" type="ORF">FHX39_003825</name>
</gene>
<name>A0A7W5JZZ5_9ACTN</name>
<sequence>MSALLSKPPLAPAANAALPADAHPVAAEPTTTTAPLVVEPFDGVEDMVWAIGHLLVTSVNQVKMLDPDGTILKAVLD</sequence>
<comment type="caution">
    <text evidence="1">The sequence shown here is derived from an EMBL/GenBank/DDBJ whole genome shotgun (WGS) entry which is preliminary data.</text>
</comment>
<evidence type="ECO:0000313" key="2">
    <source>
        <dbReference type="Proteomes" id="UP000565572"/>
    </source>
</evidence>
<dbReference type="AlphaFoldDB" id="A0A7W5JZZ5"/>
<protein>
    <submittedName>
        <fullName evidence="1">Uncharacterized protein</fullName>
    </submittedName>
</protein>